<dbReference type="Proteomes" id="UP000756860">
    <property type="component" value="Unassembled WGS sequence"/>
</dbReference>
<keyword evidence="3" id="KW-0449">Lipoprotein</keyword>
<feature type="signal peptide" evidence="1">
    <location>
        <begin position="1"/>
        <end position="28"/>
    </location>
</feature>
<evidence type="ECO:0000313" key="4">
    <source>
        <dbReference type="Proteomes" id="UP000756860"/>
    </source>
</evidence>
<dbReference type="InterPro" id="IPR007314">
    <property type="entry name" value="Cofac_haem-bd_dom"/>
</dbReference>
<dbReference type="RefSeq" id="WP_214175715.1">
    <property type="nucleotide sequence ID" value="NZ_JAHCVK010000005.1"/>
</dbReference>
<reference evidence="3 4" key="1">
    <citation type="submission" date="2021-05" db="EMBL/GenBank/DDBJ databases">
        <title>The draft genome of Geobacter luticola JCM 17780.</title>
        <authorList>
            <person name="Xu Z."/>
            <person name="Masuda Y."/>
            <person name="Itoh H."/>
            <person name="Senoo K."/>
        </authorList>
    </citation>
    <scope>NUCLEOTIDE SEQUENCE [LARGE SCALE GENOMIC DNA]</scope>
    <source>
        <strain evidence="3 4">JCM 17780</strain>
    </source>
</reference>
<name>A0ABS5SHU6_9BACT</name>
<dbReference type="CDD" id="cd14727">
    <property type="entry name" value="ChanN-like"/>
    <property type="match status" value="1"/>
</dbReference>
<dbReference type="EMBL" id="JAHCVK010000005">
    <property type="protein sequence ID" value="MBT0653712.1"/>
    <property type="molecule type" value="Genomic_DNA"/>
</dbReference>
<accession>A0ABS5SHU6</accession>
<organism evidence="3 4">
    <name type="scientific">Geomobilimonas luticola</name>
    <dbReference type="NCBI Taxonomy" id="1114878"/>
    <lineage>
        <taxon>Bacteria</taxon>
        <taxon>Pseudomonadati</taxon>
        <taxon>Thermodesulfobacteriota</taxon>
        <taxon>Desulfuromonadia</taxon>
        <taxon>Geobacterales</taxon>
        <taxon>Geobacteraceae</taxon>
        <taxon>Geomobilimonas</taxon>
    </lineage>
</organism>
<gene>
    <name evidence="3" type="ORF">KI810_11645</name>
</gene>
<evidence type="ECO:0000256" key="1">
    <source>
        <dbReference type="SAM" id="SignalP"/>
    </source>
</evidence>
<dbReference type="SUPFAM" id="SSF159501">
    <property type="entry name" value="EreA/ChaN-like"/>
    <property type="match status" value="1"/>
</dbReference>
<evidence type="ECO:0000259" key="2">
    <source>
        <dbReference type="Pfam" id="PF04187"/>
    </source>
</evidence>
<dbReference type="Pfam" id="PF04187">
    <property type="entry name" value="Cofac_haem_bdg"/>
    <property type="match status" value="1"/>
</dbReference>
<protein>
    <submittedName>
        <fullName evidence="3">ChaN family lipoprotein</fullName>
    </submittedName>
</protein>
<dbReference type="Gene3D" id="3.40.50.11550">
    <property type="match status" value="1"/>
</dbReference>
<feature type="chain" id="PRO_5047448305" evidence="1">
    <location>
        <begin position="29"/>
        <end position="283"/>
    </location>
</feature>
<comment type="caution">
    <text evidence="3">The sequence shown here is derived from an EMBL/GenBank/DDBJ whole genome shotgun (WGS) entry which is preliminary data.</text>
</comment>
<sequence length="283" mass="32233">MTSPPVKCFRLLACLFLLLLFSANGDCASRFERVSDGRIVDFAGMVADLKGARLAFLGEVHDKREHHDLQLEVIKSLHQAGIPVAIGVEMFSFDYQPLLDRWVAGEIPLPEFVRAYQQSWTIPWAMYDDLFLYARNNRIPLVALDIPREIAMTVARHGFASLPPTVRQQLPAIASCRIDAPYMEFIRRAFENHGTGSRQQFMHFCEAQQLRNQTMAWYLLSYHKREPQRLVVVLTGVGHAMKRGIPYEIHELSPLPLKVVIPRLAPGARNSLDVSDADYYLLD</sequence>
<proteinExistence type="predicted"/>
<evidence type="ECO:0000313" key="3">
    <source>
        <dbReference type="EMBL" id="MBT0653712.1"/>
    </source>
</evidence>
<feature type="domain" description="Haem-binding uptake Tiki superfamily ChaN" evidence="2">
    <location>
        <begin position="45"/>
        <end position="248"/>
    </location>
</feature>
<keyword evidence="4" id="KW-1185">Reference proteome</keyword>
<keyword evidence="1" id="KW-0732">Signal</keyword>